<evidence type="ECO:0000313" key="2">
    <source>
        <dbReference type="Proteomes" id="UP000323505"/>
    </source>
</evidence>
<dbReference type="AlphaFoldDB" id="A0A5D3F3P2"/>
<name>A0A5D3F3P2_9ACTN</name>
<dbReference type="RefSeq" id="WP_148768346.1">
    <property type="nucleotide sequence ID" value="NZ_VSRQ01000016.1"/>
</dbReference>
<organism evidence="1 2">
    <name type="scientific">Actinomadura decatromicini</name>
    <dbReference type="NCBI Taxonomy" id="2604572"/>
    <lineage>
        <taxon>Bacteria</taxon>
        <taxon>Bacillati</taxon>
        <taxon>Actinomycetota</taxon>
        <taxon>Actinomycetes</taxon>
        <taxon>Streptosporangiales</taxon>
        <taxon>Thermomonosporaceae</taxon>
        <taxon>Actinomadura</taxon>
    </lineage>
</organism>
<gene>
    <name evidence="1" type="ORF">FXF68_41620</name>
</gene>
<reference evidence="1 2" key="1">
    <citation type="submission" date="2019-08" db="EMBL/GenBank/DDBJ databases">
        <title>Actinomadura sp. nov. CYP1-5 isolated from mountain soil.</title>
        <authorList>
            <person name="Songsumanus A."/>
            <person name="Kuncharoen N."/>
            <person name="Kudo T."/>
            <person name="Yuki M."/>
            <person name="Igarashi Y."/>
            <person name="Tanasupawat S."/>
        </authorList>
    </citation>
    <scope>NUCLEOTIDE SEQUENCE [LARGE SCALE GENOMIC DNA]</scope>
    <source>
        <strain evidence="1 2">CYP1-5</strain>
    </source>
</reference>
<protein>
    <submittedName>
        <fullName evidence="1">Uncharacterized protein</fullName>
    </submittedName>
</protein>
<proteinExistence type="predicted"/>
<sequence length="121" mass="13135">MKTVIVRKIARLVRNVLARSGHAVRRGAGERFRRLAGAGEDLVHPGEELLGRLELRRARSAGSSRPRLRGPSIRTALQVERAARRAGGARRPDQFGTWPGAVRSSAGPTYFAQACRLGSAL</sequence>
<evidence type="ECO:0000313" key="1">
    <source>
        <dbReference type="EMBL" id="TYK42679.1"/>
    </source>
</evidence>
<dbReference type="EMBL" id="VSRQ01000016">
    <property type="protein sequence ID" value="TYK42679.1"/>
    <property type="molecule type" value="Genomic_DNA"/>
</dbReference>
<dbReference type="Proteomes" id="UP000323505">
    <property type="component" value="Unassembled WGS sequence"/>
</dbReference>
<comment type="caution">
    <text evidence="1">The sequence shown here is derived from an EMBL/GenBank/DDBJ whole genome shotgun (WGS) entry which is preliminary data.</text>
</comment>
<keyword evidence="2" id="KW-1185">Reference proteome</keyword>
<accession>A0A5D3F3P2</accession>